<reference evidence="2 3" key="1">
    <citation type="journal article" date="2024" name="Ann. Entomol. Soc. Am.">
        <title>Genomic analyses of the southern and eastern yellowjacket wasps (Hymenoptera: Vespidae) reveal evolutionary signatures of social life.</title>
        <authorList>
            <person name="Catto M.A."/>
            <person name="Caine P.B."/>
            <person name="Orr S.E."/>
            <person name="Hunt B.G."/>
            <person name="Goodisman M.A.D."/>
        </authorList>
    </citation>
    <scope>NUCLEOTIDE SEQUENCE [LARGE SCALE GENOMIC DNA]</scope>
    <source>
        <strain evidence="2">233</strain>
        <tissue evidence="2">Head and thorax</tissue>
    </source>
</reference>
<dbReference type="Proteomes" id="UP001607302">
    <property type="component" value="Unassembled WGS sequence"/>
</dbReference>
<feature type="domain" description="Ribosomal protein mS38 C-terminal" evidence="1">
    <location>
        <begin position="126"/>
        <end position="159"/>
    </location>
</feature>
<organism evidence="2 3">
    <name type="scientific">Vespula squamosa</name>
    <name type="common">Southern yellow jacket</name>
    <name type="synonym">Wasp</name>
    <dbReference type="NCBI Taxonomy" id="30214"/>
    <lineage>
        <taxon>Eukaryota</taxon>
        <taxon>Metazoa</taxon>
        <taxon>Ecdysozoa</taxon>
        <taxon>Arthropoda</taxon>
        <taxon>Hexapoda</taxon>
        <taxon>Insecta</taxon>
        <taxon>Pterygota</taxon>
        <taxon>Neoptera</taxon>
        <taxon>Endopterygota</taxon>
        <taxon>Hymenoptera</taxon>
        <taxon>Apocrita</taxon>
        <taxon>Aculeata</taxon>
        <taxon>Vespoidea</taxon>
        <taxon>Vespidae</taxon>
        <taxon>Vespinae</taxon>
        <taxon>Vespula</taxon>
    </lineage>
</organism>
<evidence type="ECO:0000259" key="1">
    <source>
        <dbReference type="SMART" id="SM01155"/>
    </source>
</evidence>
<dbReference type="InterPro" id="IPR013177">
    <property type="entry name" value="Ribosomal_mS38_C"/>
</dbReference>
<dbReference type="SMART" id="SM01155">
    <property type="entry name" value="DUF1713"/>
    <property type="match status" value="1"/>
</dbReference>
<name>A0ABD2C6G9_VESSQ</name>
<evidence type="ECO:0000313" key="2">
    <source>
        <dbReference type="EMBL" id="KAL2740649.1"/>
    </source>
</evidence>
<dbReference type="EMBL" id="JAUDFV010000020">
    <property type="protein sequence ID" value="KAL2740649.1"/>
    <property type="molecule type" value="Genomic_DNA"/>
</dbReference>
<comment type="caution">
    <text evidence="2">The sequence shown here is derived from an EMBL/GenBank/DDBJ whole genome shotgun (WGS) entry which is preliminary data.</text>
</comment>
<protein>
    <recommendedName>
        <fullName evidence="1">Ribosomal protein mS38 C-terminal domain-containing protein</fullName>
    </recommendedName>
</protein>
<keyword evidence="3" id="KW-1185">Reference proteome</keyword>
<accession>A0ABD2C6G9</accession>
<dbReference type="Pfam" id="PF08213">
    <property type="entry name" value="COX24_C"/>
    <property type="match status" value="1"/>
</dbReference>
<gene>
    <name evidence="2" type="ORF">V1478_000790</name>
</gene>
<sequence length="237" mass="28505">MTVNMLCTAFRRLAINPRGTFPVRCYFKHEAILKKEKNNIIPLCQNNNGDIYKTNLYFNIKFAPRTLNIDFELPVNNNIYKSIIDIPITGISKIENPNRYLPTHHELPMPNKSIELPTIENIIEKQAVRMIVIRRRKMKKHQRRKLRKKMKFYWRKIKQRRELLREKAFQAEQVALIKQAQNFDPVKYVNDRLQELDKEYIPKTYRGEVLPQEMIKKFIEDKKRKKEARNNIPKLTL</sequence>
<evidence type="ECO:0000313" key="3">
    <source>
        <dbReference type="Proteomes" id="UP001607302"/>
    </source>
</evidence>
<dbReference type="AlphaFoldDB" id="A0ABD2C6G9"/>
<proteinExistence type="predicted"/>